<comment type="caution">
    <text evidence="1">The sequence shown here is derived from an EMBL/GenBank/DDBJ whole genome shotgun (WGS) entry which is preliminary data.</text>
</comment>
<evidence type="ECO:0000313" key="1">
    <source>
        <dbReference type="EMBL" id="KAF7140991.1"/>
    </source>
</evidence>
<reference evidence="1" key="1">
    <citation type="submission" date="2019-11" db="EMBL/GenBank/DDBJ databases">
        <authorList>
            <person name="Liu Y."/>
            <person name="Hou J."/>
            <person name="Li T.-Q."/>
            <person name="Guan C.-H."/>
            <person name="Wu X."/>
            <person name="Wu H.-Z."/>
            <person name="Ling F."/>
            <person name="Zhang R."/>
            <person name="Shi X.-G."/>
            <person name="Ren J.-P."/>
            <person name="Chen E.-F."/>
            <person name="Sun J.-M."/>
        </authorList>
    </citation>
    <scope>NUCLEOTIDE SEQUENCE</scope>
    <source>
        <strain evidence="1">Adult_tree_wgs_1</strain>
        <tissue evidence="1">Leaves</tissue>
    </source>
</reference>
<evidence type="ECO:0000313" key="2">
    <source>
        <dbReference type="Proteomes" id="UP000626092"/>
    </source>
</evidence>
<dbReference type="EMBL" id="WJXA01000006">
    <property type="protein sequence ID" value="KAF7140991.1"/>
    <property type="molecule type" value="Genomic_DNA"/>
</dbReference>
<gene>
    <name evidence="1" type="ORF">RHSIM_Rhsim06G0140000</name>
</gene>
<accession>A0A834GU12</accession>
<sequence>MDKSDPKWKGKGIAECSLGSEKVCHRKISGPAGVVEEALHRRREREGVLVMTTQEAVHRALMVESEDTDFIDNPAWIKNVKEGYLQLPGYTDLATVNKFPSFARVNLVVALVKSCGHTQSGSPWLHLKILNIFIQLFARVNHVQQRIGYSVGYGASYGLLIKSNESRLIGIEEEFLSNQSGLEYFRGDMSVWCLAVELLFSVWLPL</sequence>
<protein>
    <submittedName>
        <fullName evidence="1">Uncharacterized protein</fullName>
    </submittedName>
</protein>
<dbReference type="OrthoDB" id="550780at2759"/>
<dbReference type="Proteomes" id="UP000626092">
    <property type="component" value="Unassembled WGS sequence"/>
</dbReference>
<name>A0A834GU12_RHOSS</name>
<organism evidence="1 2">
    <name type="scientific">Rhododendron simsii</name>
    <name type="common">Sims's rhododendron</name>
    <dbReference type="NCBI Taxonomy" id="118357"/>
    <lineage>
        <taxon>Eukaryota</taxon>
        <taxon>Viridiplantae</taxon>
        <taxon>Streptophyta</taxon>
        <taxon>Embryophyta</taxon>
        <taxon>Tracheophyta</taxon>
        <taxon>Spermatophyta</taxon>
        <taxon>Magnoliopsida</taxon>
        <taxon>eudicotyledons</taxon>
        <taxon>Gunneridae</taxon>
        <taxon>Pentapetalae</taxon>
        <taxon>asterids</taxon>
        <taxon>Ericales</taxon>
        <taxon>Ericaceae</taxon>
        <taxon>Ericoideae</taxon>
        <taxon>Rhodoreae</taxon>
        <taxon>Rhododendron</taxon>
    </lineage>
</organism>
<keyword evidence="2" id="KW-1185">Reference proteome</keyword>
<proteinExistence type="predicted"/>
<dbReference type="AlphaFoldDB" id="A0A834GU12"/>